<evidence type="ECO:0000313" key="9">
    <source>
        <dbReference type="EMBL" id="KAF8703750.1"/>
    </source>
</evidence>
<dbReference type="Pfam" id="PF04844">
    <property type="entry name" value="Ovate"/>
    <property type="match status" value="1"/>
</dbReference>
<keyword evidence="10" id="KW-1185">Reference proteome</keyword>
<dbReference type="Pfam" id="PF13724">
    <property type="entry name" value="DNA_binding_2"/>
    <property type="match status" value="1"/>
</dbReference>
<evidence type="ECO:0000256" key="2">
    <source>
        <dbReference type="ARBA" id="ARBA00022491"/>
    </source>
</evidence>
<sequence length="365" mass="39750">MPNSWFYKLRDMRRARAHPTRPVGVAGAAGTMPPPSPRATRPASPRRGGSVAALPHRTSYYYTTRDRGELPAPPPRPAAAEEDRELLPQTESPPPTCSSRRRHRVGPVRVGRGGLDSVAETRDAPQRRRDMYVGRHGSDEEEEEEEEEDAGDVRRPTVTAPSGASLGGKVIASDTDIVIDLRAEGTAERVLRPIVTRPVMREVVRYELKDRHVIDGGAETTTPRASSASEQGSRGGGGHAPRRSSVSSGRRLRTRANSPRLASTTTRSRKSKTTTTPAASPRKTTTPAPPPPLAESFAVVKASADPRRDFRESMEEMIAEKGIRDASDLEDLLACYLALNAAEHHDLIIEVFEQIWTSLAGAANQ</sequence>
<dbReference type="GO" id="GO:0005634">
    <property type="term" value="C:nucleus"/>
    <property type="evidence" value="ECO:0007669"/>
    <property type="project" value="UniProtKB-SubCell"/>
</dbReference>
<protein>
    <recommendedName>
        <fullName evidence="6">Transcription repressor</fullName>
    </recommendedName>
    <alternativeName>
        <fullName evidence="6">Ovate family protein</fullName>
    </alternativeName>
</protein>
<dbReference type="InterPro" id="IPR006458">
    <property type="entry name" value="Ovate_C"/>
</dbReference>
<comment type="function">
    <text evidence="6">Transcriptional repressor that regulates multiple aspects of plant growth and development.</text>
</comment>
<reference evidence="9" key="1">
    <citation type="submission" date="2020-07" db="EMBL/GenBank/DDBJ databases">
        <title>Genome sequence and genetic diversity analysis of an under-domesticated orphan crop, white fonio (Digitaria exilis).</title>
        <authorList>
            <person name="Bennetzen J.L."/>
            <person name="Chen S."/>
            <person name="Ma X."/>
            <person name="Wang X."/>
            <person name="Yssel A.E.J."/>
            <person name="Chaluvadi S.R."/>
            <person name="Johnson M."/>
            <person name="Gangashetty P."/>
            <person name="Hamidou F."/>
            <person name="Sanogo M.D."/>
            <person name="Zwaenepoel A."/>
            <person name="Wallace J."/>
            <person name="Van De Peer Y."/>
            <person name="Van Deynze A."/>
        </authorList>
    </citation>
    <scope>NUCLEOTIDE SEQUENCE</scope>
    <source>
        <tissue evidence="9">Leaves</tissue>
    </source>
</reference>
<evidence type="ECO:0000256" key="7">
    <source>
        <dbReference type="SAM" id="MobiDB-lite"/>
    </source>
</evidence>
<evidence type="ECO:0000256" key="5">
    <source>
        <dbReference type="ARBA" id="ARBA00023242"/>
    </source>
</evidence>
<dbReference type="PANTHER" id="PTHR33057">
    <property type="entry name" value="TRANSCRIPTION REPRESSOR OFP7-RELATED"/>
    <property type="match status" value="1"/>
</dbReference>
<dbReference type="AlphaFoldDB" id="A0A835BPG6"/>
<comment type="subcellular location">
    <subcellularLocation>
        <location evidence="1 6">Nucleus</location>
    </subcellularLocation>
</comment>
<dbReference type="OrthoDB" id="1928390at2759"/>
<evidence type="ECO:0000256" key="4">
    <source>
        <dbReference type="ARBA" id="ARBA00023163"/>
    </source>
</evidence>
<feature type="compositionally biased region" description="Acidic residues" evidence="7">
    <location>
        <begin position="139"/>
        <end position="150"/>
    </location>
</feature>
<keyword evidence="5 6" id="KW-0539">Nucleus</keyword>
<evidence type="ECO:0000313" key="10">
    <source>
        <dbReference type="Proteomes" id="UP000636709"/>
    </source>
</evidence>
<dbReference type="GO" id="GO:0003677">
    <property type="term" value="F:DNA binding"/>
    <property type="evidence" value="ECO:0007669"/>
    <property type="project" value="InterPro"/>
</dbReference>
<dbReference type="Proteomes" id="UP000636709">
    <property type="component" value="Unassembled WGS sequence"/>
</dbReference>
<evidence type="ECO:0000256" key="3">
    <source>
        <dbReference type="ARBA" id="ARBA00023015"/>
    </source>
</evidence>
<feature type="compositionally biased region" description="Low complexity" evidence="7">
    <location>
        <begin position="273"/>
        <end position="286"/>
    </location>
</feature>
<dbReference type="GO" id="GO:0045892">
    <property type="term" value="P:negative regulation of DNA-templated transcription"/>
    <property type="evidence" value="ECO:0007669"/>
    <property type="project" value="UniProtKB-UniRule"/>
</dbReference>
<dbReference type="NCBIfam" id="TIGR01568">
    <property type="entry name" value="A_thal_3678"/>
    <property type="match status" value="1"/>
</dbReference>
<evidence type="ECO:0000256" key="6">
    <source>
        <dbReference type="RuleBase" id="RU367028"/>
    </source>
</evidence>
<feature type="region of interest" description="Disordered" evidence="7">
    <location>
        <begin position="215"/>
        <end position="294"/>
    </location>
</feature>
<evidence type="ECO:0000259" key="8">
    <source>
        <dbReference type="PROSITE" id="PS51754"/>
    </source>
</evidence>
<dbReference type="EMBL" id="JACEFO010001777">
    <property type="protein sequence ID" value="KAF8703750.1"/>
    <property type="molecule type" value="Genomic_DNA"/>
</dbReference>
<name>A0A835BPG6_9POAL</name>
<feature type="compositionally biased region" description="Basic and acidic residues" evidence="7">
    <location>
        <begin position="119"/>
        <end position="138"/>
    </location>
</feature>
<feature type="domain" description="OVATE" evidence="8">
    <location>
        <begin position="299"/>
        <end position="358"/>
    </location>
</feature>
<proteinExistence type="predicted"/>
<comment type="caution">
    <text evidence="9">The sequence shown here is derived from an EMBL/GenBank/DDBJ whole genome shotgun (WGS) entry which is preliminary data.</text>
</comment>
<dbReference type="PROSITE" id="PS51754">
    <property type="entry name" value="OVATE"/>
    <property type="match status" value="1"/>
</dbReference>
<dbReference type="InterPro" id="IPR025830">
    <property type="entry name" value="DNA_bnd_dom_ovate"/>
</dbReference>
<accession>A0A835BPG6</accession>
<dbReference type="PANTHER" id="PTHR33057:SF231">
    <property type="entry name" value="TRANSCRIPTION REPRESSOR"/>
    <property type="match status" value="1"/>
</dbReference>
<dbReference type="InterPro" id="IPR038933">
    <property type="entry name" value="Ovate"/>
</dbReference>
<feature type="region of interest" description="Disordered" evidence="7">
    <location>
        <begin position="1"/>
        <end position="175"/>
    </location>
</feature>
<gene>
    <name evidence="9" type="ORF">HU200_031839</name>
</gene>
<keyword evidence="3 6" id="KW-0805">Transcription regulation</keyword>
<evidence type="ECO:0000256" key="1">
    <source>
        <dbReference type="ARBA" id="ARBA00004123"/>
    </source>
</evidence>
<keyword evidence="2 6" id="KW-0678">Repressor</keyword>
<feature type="compositionally biased region" description="Low complexity" evidence="7">
    <location>
        <begin position="38"/>
        <end position="47"/>
    </location>
</feature>
<keyword evidence="4 6" id="KW-0804">Transcription</keyword>
<organism evidence="9 10">
    <name type="scientific">Digitaria exilis</name>
    <dbReference type="NCBI Taxonomy" id="1010633"/>
    <lineage>
        <taxon>Eukaryota</taxon>
        <taxon>Viridiplantae</taxon>
        <taxon>Streptophyta</taxon>
        <taxon>Embryophyta</taxon>
        <taxon>Tracheophyta</taxon>
        <taxon>Spermatophyta</taxon>
        <taxon>Magnoliopsida</taxon>
        <taxon>Liliopsida</taxon>
        <taxon>Poales</taxon>
        <taxon>Poaceae</taxon>
        <taxon>PACMAD clade</taxon>
        <taxon>Panicoideae</taxon>
        <taxon>Panicodae</taxon>
        <taxon>Paniceae</taxon>
        <taxon>Anthephorinae</taxon>
        <taxon>Digitaria</taxon>
    </lineage>
</organism>
<feature type="compositionally biased region" description="Polar residues" evidence="7">
    <location>
        <begin position="219"/>
        <end position="232"/>
    </location>
</feature>